<feature type="transmembrane region" description="Helical" evidence="2">
    <location>
        <begin position="73"/>
        <end position="95"/>
    </location>
</feature>
<protein>
    <submittedName>
        <fullName evidence="4">Uncharacterized protein</fullName>
    </submittedName>
</protein>
<evidence type="ECO:0000256" key="3">
    <source>
        <dbReference type="SAM" id="SignalP"/>
    </source>
</evidence>
<keyword evidence="2" id="KW-0472">Membrane</keyword>
<accession>A0A7R9M3Q0</accession>
<name>A0A7R9M3Q0_9ACAR</name>
<sequence>MITTVIAVVFFCIALSAVDKLSSEMIKGSSSWDQSSESGSSNSPLIRETDSTPNPNSWSWTQTNSEDHVNTSVLIPVVIVVGLIVLAIQSIGAIGAYKEHYCLSMTYAILLTISTLLIHMPMIVASKI</sequence>
<feature type="region of interest" description="Disordered" evidence="1">
    <location>
        <begin position="29"/>
        <end position="62"/>
    </location>
</feature>
<feature type="compositionally biased region" description="Low complexity" evidence="1">
    <location>
        <begin position="29"/>
        <end position="43"/>
    </location>
</feature>
<evidence type="ECO:0000313" key="4">
    <source>
        <dbReference type="EMBL" id="CAD7652974.1"/>
    </source>
</evidence>
<evidence type="ECO:0000256" key="2">
    <source>
        <dbReference type="SAM" id="Phobius"/>
    </source>
</evidence>
<organism evidence="4">
    <name type="scientific">Oppiella nova</name>
    <dbReference type="NCBI Taxonomy" id="334625"/>
    <lineage>
        <taxon>Eukaryota</taxon>
        <taxon>Metazoa</taxon>
        <taxon>Ecdysozoa</taxon>
        <taxon>Arthropoda</taxon>
        <taxon>Chelicerata</taxon>
        <taxon>Arachnida</taxon>
        <taxon>Acari</taxon>
        <taxon>Acariformes</taxon>
        <taxon>Sarcoptiformes</taxon>
        <taxon>Oribatida</taxon>
        <taxon>Brachypylina</taxon>
        <taxon>Oppioidea</taxon>
        <taxon>Oppiidae</taxon>
        <taxon>Oppiella</taxon>
    </lineage>
</organism>
<keyword evidence="2" id="KW-1133">Transmembrane helix</keyword>
<keyword evidence="2" id="KW-0812">Transmembrane</keyword>
<evidence type="ECO:0000313" key="5">
    <source>
        <dbReference type="Proteomes" id="UP000728032"/>
    </source>
</evidence>
<dbReference type="EMBL" id="CAJPVJ010006127">
    <property type="protein sequence ID" value="CAG2170161.1"/>
    <property type="molecule type" value="Genomic_DNA"/>
</dbReference>
<gene>
    <name evidence="4" type="ORF">ONB1V03_LOCUS9632</name>
</gene>
<evidence type="ECO:0000256" key="1">
    <source>
        <dbReference type="SAM" id="MobiDB-lite"/>
    </source>
</evidence>
<proteinExistence type="predicted"/>
<feature type="signal peptide" evidence="3">
    <location>
        <begin position="1"/>
        <end position="23"/>
    </location>
</feature>
<dbReference type="Proteomes" id="UP000728032">
    <property type="component" value="Unassembled WGS sequence"/>
</dbReference>
<dbReference type="AlphaFoldDB" id="A0A7R9M3Q0"/>
<keyword evidence="5" id="KW-1185">Reference proteome</keyword>
<reference evidence="4" key="1">
    <citation type="submission" date="2020-11" db="EMBL/GenBank/DDBJ databases">
        <authorList>
            <person name="Tran Van P."/>
        </authorList>
    </citation>
    <scope>NUCLEOTIDE SEQUENCE</scope>
</reference>
<keyword evidence="3" id="KW-0732">Signal</keyword>
<feature type="transmembrane region" description="Helical" evidence="2">
    <location>
        <begin position="107"/>
        <end position="125"/>
    </location>
</feature>
<feature type="compositionally biased region" description="Polar residues" evidence="1">
    <location>
        <begin position="51"/>
        <end position="62"/>
    </location>
</feature>
<dbReference type="EMBL" id="OC920952">
    <property type="protein sequence ID" value="CAD7652974.1"/>
    <property type="molecule type" value="Genomic_DNA"/>
</dbReference>
<feature type="chain" id="PRO_5036211387" evidence="3">
    <location>
        <begin position="24"/>
        <end position="128"/>
    </location>
</feature>